<reference evidence="3" key="1">
    <citation type="submission" date="2009-02" db="EMBL/GenBank/DDBJ databases">
        <title>Annotation of Streptomyces viridochromogenes strain DSM 40736.</title>
        <authorList>
            <consortium name="The Broad Institute Genome Sequencing Platform"/>
            <consortium name="Broad Institute Microbial Sequencing Center"/>
            <person name="Fischbach M."/>
            <person name="Godfrey P."/>
            <person name="Ward D."/>
            <person name="Young S."/>
            <person name="Zeng Q."/>
            <person name="Koehrsen M."/>
            <person name="Alvarado L."/>
            <person name="Berlin A.M."/>
            <person name="Bochicchio J."/>
            <person name="Borenstein D."/>
            <person name="Chapman S.B."/>
            <person name="Chen Z."/>
            <person name="Engels R."/>
            <person name="Freedman E."/>
            <person name="Gellesch M."/>
            <person name="Goldberg J."/>
            <person name="Griggs A."/>
            <person name="Gujja S."/>
            <person name="Heilman E.R."/>
            <person name="Heiman D.I."/>
            <person name="Hepburn T.A."/>
            <person name="Howarth C."/>
            <person name="Jen D."/>
            <person name="Larson L."/>
            <person name="Lewis B."/>
            <person name="Mehta T."/>
            <person name="Park D."/>
            <person name="Pearson M."/>
            <person name="Richards J."/>
            <person name="Roberts A."/>
            <person name="Saif S."/>
            <person name="Shea T.D."/>
            <person name="Shenoy N."/>
            <person name="Sisk P."/>
            <person name="Stolte C."/>
            <person name="Sykes S.N."/>
            <person name="Thomson T."/>
            <person name="Walk T."/>
            <person name="White J."/>
            <person name="Yandava C."/>
            <person name="Straight P."/>
            <person name="Clardy J."/>
            <person name="Hung D."/>
            <person name="Kolter R."/>
            <person name="Mekalanos J."/>
            <person name="Walker S."/>
            <person name="Walsh C.T."/>
            <person name="Wieland-Brown L.C."/>
            <person name="Haas B."/>
            <person name="Nusbaum C."/>
            <person name="Birren B."/>
        </authorList>
    </citation>
    <scope>NUCLEOTIDE SEQUENCE [LARGE SCALE GENOMIC DNA]</scope>
    <source>
        <strain evidence="3">DSM 40736 / JCM 4977 / BCRC 1201 / Tue 494</strain>
    </source>
</reference>
<dbReference type="Pfam" id="PF13524">
    <property type="entry name" value="Glyco_trans_1_2"/>
    <property type="match status" value="1"/>
</dbReference>
<dbReference type="SUPFAM" id="SSF53756">
    <property type="entry name" value="UDP-Glycosyltransferase/glycogen phosphorylase"/>
    <property type="match status" value="1"/>
</dbReference>
<evidence type="ECO:0000313" key="2">
    <source>
        <dbReference type="EMBL" id="EFL37167.1"/>
    </source>
</evidence>
<dbReference type="InterPro" id="IPR055259">
    <property type="entry name" value="YkvP/CgeB_Glyco_trans-like"/>
</dbReference>
<evidence type="ECO:0000259" key="1">
    <source>
        <dbReference type="Pfam" id="PF13524"/>
    </source>
</evidence>
<dbReference type="RefSeq" id="WP_003995320.1">
    <property type="nucleotide sequence ID" value="NZ_GG657757.1"/>
</dbReference>
<accession>D9XHY8</accession>
<protein>
    <submittedName>
        <fullName evidence="2">Predicted protein</fullName>
    </submittedName>
</protein>
<keyword evidence="3" id="KW-1185">Reference proteome</keyword>
<dbReference type="EMBL" id="GG657757">
    <property type="protein sequence ID" value="EFL37167.1"/>
    <property type="molecule type" value="Genomic_DNA"/>
</dbReference>
<name>D9XHY8_STRVT</name>
<feature type="domain" description="Spore protein YkvP/CgeB glycosyl transferase-like" evidence="1">
    <location>
        <begin position="5"/>
        <end position="45"/>
    </location>
</feature>
<proteinExistence type="predicted"/>
<organism evidence="2 3">
    <name type="scientific">Streptomyces viridochromogenes (strain DSM 40736 / JCM 4977 / BCRC 1201 / Tue 494)</name>
    <dbReference type="NCBI Taxonomy" id="591159"/>
    <lineage>
        <taxon>Bacteria</taxon>
        <taxon>Bacillati</taxon>
        <taxon>Actinomycetota</taxon>
        <taxon>Actinomycetes</taxon>
        <taxon>Kitasatosporales</taxon>
        <taxon>Streptomycetaceae</taxon>
        <taxon>Streptomyces</taxon>
    </lineage>
</organism>
<sequence>MNGRPAEALAHAVAGLLADPAAREACGAAGRRRVLSRFSWSQAAAATYCEVLDAEPAATGAG</sequence>
<dbReference type="STRING" id="591159.SSQG_07685"/>
<dbReference type="Gene3D" id="3.40.50.2000">
    <property type="entry name" value="Glycogen Phosphorylase B"/>
    <property type="match status" value="1"/>
</dbReference>
<dbReference type="AlphaFoldDB" id="D9XHY8"/>
<dbReference type="Proteomes" id="UP000004184">
    <property type="component" value="Unassembled WGS sequence"/>
</dbReference>
<gene>
    <name evidence="2" type="ORF">SSQG_07685</name>
</gene>
<evidence type="ECO:0000313" key="3">
    <source>
        <dbReference type="Proteomes" id="UP000004184"/>
    </source>
</evidence>
<dbReference type="HOGENOM" id="CLU_2902543_0_0_11"/>